<proteinExistence type="predicted"/>
<organism evidence="6 7">
    <name type="scientific">Cocleimonas flava</name>
    <dbReference type="NCBI Taxonomy" id="634765"/>
    <lineage>
        <taxon>Bacteria</taxon>
        <taxon>Pseudomonadati</taxon>
        <taxon>Pseudomonadota</taxon>
        <taxon>Gammaproteobacteria</taxon>
        <taxon>Thiotrichales</taxon>
        <taxon>Thiotrichaceae</taxon>
        <taxon>Cocleimonas</taxon>
    </lineage>
</organism>
<sequence length="207" mass="23184">MARKTKEDAQKTFQALLEAAQRLFIKQGIANTTLNQIAKEAGMTRGALYWHFENKDALIMALWEEGAGSFNHETTHALENLSENENPADTFRLLMHGVIGAVLTDPKLSQSLKIIMNCVEITDEETPLRAYLQEKYTSYFTSMAIAIDHLKSQSMLKVELSANTIAAGLLSYLYGMVNSHLQPSRLINLENDGIALIDLYLNSFIKD</sequence>
<feature type="DNA-binding region" description="H-T-H motif" evidence="4">
    <location>
        <begin position="33"/>
        <end position="52"/>
    </location>
</feature>
<dbReference type="GO" id="GO:0003700">
    <property type="term" value="F:DNA-binding transcription factor activity"/>
    <property type="evidence" value="ECO:0007669"/>
    <property type="project" value="TreeGrafter"/>
</dbReference>
<evidence type="ECO:0000256" key="2">
    <source>
        <dbReference type="ARBA" id="ARBA00023125"/>
    </source>
</evidence>
<dbReference type="PANTHER" id="PTHR30055:SF240">
    <property type="entry name" value="HTH-TYPE TRANSCRIPTIONAL REGULATOR ACRR"/>
    <property type="match status" value="1"/>
</dbReference>
<evidence type="ECO:0000256" key="1">
    <source>
        <dbReference type="ARBA" id="ARBA00023015"/>
    </source>
</evidence>
<keyword evidence="2 4" id="KW-0238">DNA-binding</keyword>
<dbReference type="EMBL" id="SMFQ01000003">
    <property type="protein sequence ID" value="TCJ87303.1"/>
    <property type="molecule type" value="Genomic_DNA"/>
</dbReference>
<dbReference type="InterPro" id="IPR050109">
    <property type="entry name" value="HTH-type_TetR-like_transc_reg"/>
</dbReference>
<dbReference type="InterPro" id="IPR036271">
    <property type="entry name" value="Tet_transcr_reg_TetR-rel_C_sf"/>
</dbReference>
<dbReference type="InterPro" id="IPR001647">
    <property type="entry name" value="HTH_TetR"/>
</dbReference>
<dbReference type="RefSeq" id="WP_131905593.1">
    <property type="nucleotide sequence ID" value="NZ_BAAAFU010000004.1"/>
</dbReference>
<dbReference type="InterPro" id="IPR009057">
    <property type="entry name" value="Homeodomain-like_sf"/>
</dbReference>
<evidence type="ECO:0000256" key="4">
    <source>
        <dbReference type="PROSITE-ProRule" id="PRU00335"/>
    </source>
</evidence>
<dbReference type="AlphaFoldDB" id="A0A4R1F0J8"/>
<comment type="caution">
    <text evidence="6">The sequence shown here is derived from an EMBL/GenBank/DDBJ whole genome shotgun (WGS) entry which is preliminary data.</text>
</comment>
<evidence type="ECO:0000313" key="7">
    <source>
        <dbReference type="Proteomes" id="UP000294887"/>
    </source>
</evidence>
<feature type="domain" description="HTH tetR-type" evidence="5">
    <location>
        <begin position="10"/>
        <end position="70"/>
    </location>
</feature>
<gene>
    <name evidence="6" type="ORF">EV695_1811</name>
</gene>
<dbReference type="PANTHER" id="PTHR30055">
    <property type="entry name" value="HTH-TYPE TRANSCRIPTIONAL REGULATOR RUTR"/>
    <property type="match status" value="1"/>
</dbReference>
<name>A0A4R1F0J8_9GAMM</name>
<dbReference type="GO" id="GO:0000976">
    <property type="term" value="F:transcription cis-regulatory region binding"/>
    <property type="evidence" value="ECO:0007669"/>
    <property type="project" value="TreeGrafter"/>
</dbReference>
<dbReference type="SUPFAM" id="SSF46689">
    <property type="entry name" value="Homeodomain-like"/>
    <property type="match status" value="1"/>
</dbReference>
<dbReference type="Gene3D" id="1.10.357.10">
    <property type="entry name" value="Tetracycline Repressor, domain 2"/>
    <property type="match status" value="1"/>
</dbReference>
<evidence type="ECO:0000256" key="3">
    <source>
        <dbReference type="ARBA" id="ARBA00023163"/>
    </source>
</evidence>
<accession>A0A4R1F0J8</accession>
<evidence type="ECO:0000313" key="6">
    <source>
        <dbReference type="EMBL" id="TCJ87303.1"/>
    </source>
</evidence>
<keyword evidence="1" id="KW-0805">Transcription regulation</keyword>
<dbReference type="Pfam" id="PF00440">
    <property type="entry name" value="TetR_N"/>
    <property type="match status" value="1"/>
</dbReference>
<dbReference type="Proteomes" id="UP000294887">
    <property type="component" value="Unassembled WGS sequence"/>
</dbReference>
<protein>
    <submittedName>
        <fullName evidence="6">TetR family transcriptional regulator</fullName>
    </submittedName>
</protein>
<dbReference type="PROSITE" id="PS50977">
    <property type="entry name" value="HTH_TETR_2"/>
    <property type="match status" value="1"/>
</dbReference>
<dbReference type="OrthoDB" id="5293556at2"/>
<evidence type="ECO:0000259" key="5">
    <source>
        <dbReference type="PROSITE" id="PS50977"/>
    </source>
</evidence>
<dbReference type="SUPFAM" id="SSF48498">
    <property type="entry name" value="Tetracyclin repressor-like, C-terminal domain"/>
    <property type="match status" value="1"/>
</dbReference>
<keyword evidence="7" id="KW-1185">Reference proteome</keyword>
<dbReference type="PRINTS" id="PR00455">
    <property type="entry name" value="HTHTETR"/>
</dbReference>
<reference evidence="6 7" key="1">
    <citation type="submission" date="2019-03" db="EMBL/GenBank/DDBJ databases">
        <title>Genomic Encyclopedia of Type Strains, Phase IV (KMG-IV): sequencing the most valuable type-strain genomes for metagenomic binning, comparative biology and taxonomic classification.</title>
        <authorList>
            <person name="Goeker M."/>
        </authorList>
    </citation>
    <scope>NUCLEOTIDE SEQUENCE [LARGE SCALE GENOMIC DNA]</scope>
    <source>
        <strain evidence="6 7">DSM 24830</strain>
    </source>
</reference>
<keyword evidence="3" id="KW-0804">Transcription</keyword>